<sequence>MLLQPTTLKISPNYHHQNSNAVSFSSGLLQNSTFFLRQSILSISRKALKNPAFVTCSSISHVHSYGTVDYERRPMLKWNAIYKKISMLENPNMGSASVLNEVENEGKRLSKWELCRVVKSSGSSGATDLLLRLLLRMKFNRIQRDHVFIHRIPSTGVDRNFDSFLSHAGYEVCISVKVYEWMNNRAEIYRITTSDTAIQLDLIAKVHGISSAEKHFMKLPDALKDKRIYGSLLNAYVRARMREKAESLMDKMRIEVMLVMHFHST</sequence>
<organism evidence="2 3">
    <name type="scientific">Sesamum angolense</name>
    <dbReference type="NCBI Taxonomy" id="2727404"/>
    <lineage>
        <taxon>Eukaryota</taxon>
        <taxon>Viridiplantae</taxon>
        <taxon>Streptophyta</taxon>
        <taxon>Embryophyta</taxon>
        <taxon>Tracheophyta</taxon>
        <taxon>Spermatophyta</taxon>
        <taxon>Magnoliopsida</taxon>
        <taxon>eudicotyledons</taxon>
        <taxon>Gunneridae</taxon>
        <taxon>Pentapetalae</taxon>
        <taxon>asterids</taxon>
        <taxon>lamiids</taxon>
        <taxon>Lamiales</taxon>
        <taxon>Pedaliaceae</taxon>
        <taxon>Sesamum</taxon>
    </lineage>
</organism>
<dbReference type="Proteomes" id="UP001289374">
    <property type="component" value="Unassembled WGS sequence"/>
</dbReference>
<reference evidence="2" key="2">
    <citation type="journal article" date="2024" name="Plant">
        <title>Genomic evolution and insights into agronomic trait innovations of Sesamum species.</title>
        <authorList>
            <person name="Miao H."/>
            <person name="Wang L."/>
            <person name="Qu L."/>
            <person name="Liu H."/>
            <person name="Sun Y."/>
            <person name="Le M."/>
            <person name="Wang Q."/>
            <person name="Wei S."/>
            <person name="Zheng Y."/>
            <person name="Lin W."/>
            <person name="Duan Y."/>
            <person name="Cao H."/>
            <person name="Xiong S."/>
            <person name="Wang X."/>
            <person name="Wei L."/>
            <person name="Li C."/>
            <person name="Ma Q."/>
            <person name="Ju M."/>
            <person name="Zhao R."/>
            <person name="Li G."/>
            <person name="Mu C."/>
            <person name="Tian Q."/>
            <person name="Mei H."/>
            <person name="Zhang T."/>
            <person name="Gao T."/>
            <person name="Zhang H."/>
        </authorList>
    </citation>
    <scope>NUCLEOTIDE SEQUENCE</scope>
    <source>
        <strain evidence="2">K16</strain>
    </source>
</reference>
<name>A0AAE2C6K2_9LAMI</name>
<evidence type="ECO:0000313" key="2">
    <source>
        <dbReference type="EMBL" id="KAK4410901.1"/>
    </source>
</evidence>
<dbReference type="GO" id="GO:0005739">
    <property type="term" value="C:mitochondrion"/>
    <property type="evidence" value="ECO:0007669"/>
    <property type="project" value="TreeGrafter"/>
</dbReference>
<evidence type="ECO:0000313" key="3">
    <source>
        <dbReference type="Proteomes" id="UP001289374"/>
    </source>
</evidence>
<dbReference type="EMBL" id="JACGWL010000001">
    <property type="protein sequence ID" value="KAK4410901.1"/>
    <property type="molecule type" value="Genomic_DNA"/>
</dbReference>
<comment type="caution">
    <text evidence="2">The sequence shown here is derived from an EMBL/GenBank/DDBJ whole genome shotgun (WGS) entry which is preliminary data.</text>
</comment>
<proteinExistence type="inferred from homology"/>
<evidence type="ECO:0000256" key="1">
    <source>
        <dbReference type="ARBA" id="ARBA00007626"/>
    </source>
</evidence>
<keyword evidence="3" id="KW-1185">Reference proteome</keyword>
<dbReference type="AlphaFoldDB" id="A0AAE2C6K2"/>
<gene>
    <name evidence="2" type="ORF">Sango_0163100</name>
</gene>
<reference evidence="2" key="1">
    <citation type="submission" date="2020-06" db="EMBL/GenBank/DDBJ databases">
        <authorList>
            <person name="Li T."/>
            <person name="Hu X."/>
            <person name="Zhang T."/>
            <person name="Song X."/>
            <person name="Zhang H."/>
            <person name="Dai N."/>
            <person name="Sheng W."/>
            <person name="Hou X."/>
            <person name="Wei L."/>
        </authorList>
    </citation>
    <scope>NUCLEOTIDE SEQUENCE</scope>
    <source>
        <strain evidence="2">K16</strain>
        <tissue evidence="2">Leaf</tissue>
    </source>
</reference>
<accession>A0AAE2C6K2</accession>
<dbReference type="InterPro" id="IPR002885">
    <property type="entry name" value="PPR_rpt"/>
</dbReference>
<dbReference type="PANTHER" id="PTHR45717:SF3">
    <property type="entry name" value="OS04G0544400 PROTEIN"/>
    <property type="match status" value="1"/>
</dbReference>
<comment type="similarity">
    <text evidence="1">Belongs to the PPR family. P subfamily.</text>
</comment>
<dbReference type="PANTHER" id="PTHR45717">
    <property type="entry name" value="OS12G0527900 PROTEIN"/>
    <property type="match status" value="1"/>
</dbReference>
<dbReference type="NCBIfam" id="TIGR00756">
    <property type="entry name" value="PPR"/>
    <property type="match status" value="1"/>
</dbReference>
<protein>
    <submittedName>
        <fullName evidence="2">Pentatricopeptide repeat-containing protein</fullName>
    </submittedName>
</protein>